<evidence type="ECO:0000256" key="2">
    <source>
        <dbReference type="ARBA" id="ARBA00012438"/>
    </source>
</evidence>
<keyword evidence="10" id="KW-1133">Transmembrane helix</keyword>
<keyword evidence="3 9" id="KW-0597">Phosphoprotein</keyword>
<keyword evidence="7" id="KW-0067">ATP-binding</keyword>
<evidence type="ECO:0000259" key="12">
    <source>
        <dbReference type="PROSITE" id="PS50109"/>
    </source>
</evidence>
<keyword evidence="11" id="KW-0732">Signal</keyword>
<feature type="domain" description="Histidine kinase" evidence="12">
    <location>
        <begin position="543"/>
        <end position="767"/>
    </location>
</feature>
<dbReference type="Pfam" id="PF04392">
    <property type="entry name" value="ABC_sub_bind"/>
    <property type="match status" value="1"/>
</dbReference>
<feature type="domain" description="Response regulatory" evidence="13">
    <location>
        <begin position="787"/>
        <end position="903"/>
    </location>
</feature>
<keyword evidence="10" id="KW-0812">Transmembrane</keyword>
<dbReference type="Proteomes" id="UP001320148">
    <property type="component" value="Chromosome"/>
</dbReference>
<dbReference type="Gene3D" id="3.30.565.10">
    <property type="entry name" value="Histidine kinase-like ATPase, C-terminal domain"/>
    <property type="match status" value="1"/>
</dbReference>
<dbReference type="PROSITE" id="PS50113">
    <property type="entry name" value="PAC"/>
    <property type="match status" value="1"/>
</dbReference>
<dbReference type="PRINTS" id="PR00344">
    <property type="entry name" value="BCTRLSENSOR"/>
</dbReference>
<evidence type="ECO:0000256" key="8">
    <source>
        <dbReference type="ARBA" id="ARBA00023012"/>
    </source>
</evidence>
<dbReference type="InterPro" id="IPR036890">
    <property type="entry name" value="HATPase_C_sf"/>
</dbReference>
<feature type="transmembrane region" description="Helical" evidence="10">
    <location>
        <begin position="358"/>
        <end position="379"/>
    </location>
</feature>
<keyword evidence="17" id="KW-1185">Reference proteome</keyword>
<evidence type="ECO:0000313" key="16">
    <source>
        <dbReference type="EMBL" id="BCS94999.1"/>
    </source>
</evidence>
<organism evidence="16 17">
    <name type="scientific">Desulfoluna limicola</name>
    <dbReference type="NCBI Taxonomy" id="2810562"/>
    <lineage>
        <taxon>Bacteria</taxon>
        <taxon>Pseudomonadati</taxon>
        <taxon>Thermodesulfobacteriota</taxon>
        <taxon>Desulfobacteria</taxon>
        <taxon>Desulfobacterales</taxon>
        <taxon>Desulfolunaceae</taxon>
        <taxon>Desulfoluna</taxon>
    </lineage>
</organism>
<feature type="chain" id="PRO_5046494284" description="histidine kinase" evidence="11">
    <location>
        <begin position="31"/>
        <end position="906"/>
    </location>
</feature>
<evidence type="ECO:0000256" key="1">
    <source>
        <dbReference type="ARBA" id="ARBA00000085"/>
    </source>
</evidence>
<dbReference type="Pfam" id="PF00512">
    <property type="entry name" value="HisKA"/>
    <property type="match status" value="1"/>
</dbReference>
<dbReference type="InterPro" id="IPR007487">
    <property type="entry name" value="ABC_transpt-TYRBP-like"/>
</dbReference>
<dbReference type="Gene3D" id="1.10.287.130">
    <property type="match status" value="1"/>
</dbReference>
<dbReference type="InterPro" id="IPR036097">
    <property type="entry name" value="HisK_dim/P_sf"/>
</dbReference>
<evidence type="ECO:0000256" key="7">
    <source>
        <dbReference type="ARBA" id="ARBA00022840"/>
    </source>
</evidence>
<feature type="domain" description="PAC" evidence="15">
    <location>
        <begin position="471"/>
        <end position="523"/>
    </location>
</feature>
<evidence type="ECO:0000256" key="9">
    <source>
        <dbReference type="PROSITE-ProRule" id="PRU00169"/>
    </source>
</evidence>
<dbReference type="SMART" id="SM00388">
    <property type="entry name" value="HisKA"/>
    <property type="match status" value="1"/>
</dbReference>
<dbReference type="EMBL" id="AP024488">
    <property type="protein sequence ID" value="BCS94999.1"/>
    <property type="molecule type" value="Genomic_DNA"/>
</dbReference>
<dbReference type="PROSITE" id="PS50109">
    <property type="entry name" value="HIS_KIN"/>
    <property type="match status" value="1"/>
</dbReference>
<dbReference type="NCBIfam" id="TIGR00229">
    <property type="entry name" value="sensory_box"/>
    <property type="match status" value="1"/>
</dbReference>
<gene>
    <name evidence="16" type="ORF">DSLASN_06310</name>
</gene>
<dbReference type="Pfam" id="PF02518">
    <property type="entry name" value="HATPase_c"/>
    <property type="match status" value="1"/>
</dbReference>
<dbReference type="InterPro" id="IPR001789">
    <property type="entry name" value="Sig_transdc_resp-reg_receiver"/>
</dbReference>
<evidence type="ECO:0000256" key="6">
    <source>
        <dbReference type="ARBA" id="ARBA00022777"/>
    </source>
</evidence>
<feature type="domain" description="PAS" evidence="14">
    <location>
        <begin position="394"/>
        <end position="467"/>
    </location>
</feature>
<evidence type="ECO:0000256" key="4">
    <source>
        <dbReference type="ARBA" id="ARBA00022679"/>
    </source>
</evidence>
<dbReference type="InterPro" id="IPR005467">
    <property type="entry name" value="His_kinase_dom"/>
</dbReference>
<dbReference type="SMART" id="SM00387">
    <property type="entry name" value="HATPase_c"/>
    <property type="match status" value="1"/>
</dbReference>
<dbReference type="SUPFAM" id="SSF52172">
    <property type="entry name" value="CheY-like"/>
    <property type="match status" value="1"/>
</dbReference>
<evidence type="ECO:0000256" key="11">
    <source>
        <dbReference type="SAM" id="SignalP"/>
    </source>
</evidence>
<keyword evidence="8" id="KW-0902">Two-component regulatory system</keyword>
<keyword evidence="10" id="KW-0472">Membrane</keyword>
<dbReference type="Pfam" id="PF00072">
    <property type="entry name" value="Response_reg"/>
    <property type="match status" value="1"/>
</dbReference>
<dbReference type="InterPro" id="IPR013655">
    <property type="entry name" value="PAS_fold_3"/>
</dbReference>
<dbReference type="InterPro" id="IPR004358">
    <property type="entry name" value="Sig_transdc_His_kin-like_C"/>
</dbReference>
<protein>
    <recommendedName>
        <fullName evidence="2">histidine kinase</fullName>
        <ecNumber evidence="2">2.7.13.3</ecNumber>
    </recommendedName>
</protein>
<dbReference type="CDD" id="cd00130">
    <property type="entry name" value="PAS"/>
    <property type="match status" value="1"/>
</dbReference>
<dbReference type="SUPFAM" id="SSF47384">
    <property type="entry name" value="Homodimeric domain of signal transducing histidine kinase"/>
    <property type="match status" value="1"/>
</dbReference>
<keyword evidence="6" id="KW-0418">Kinase</keyword>
<dbReference type="SMART" id="SM00448">
    <property type="entry name" value="REC"/>
    <property type="match status" value="1"/>
</dbReference>
<dbReference type="Pfam" id="PF08447">
    <property type="entry name" value="PAS_3"/>
    <property type="match status" value="1"/>
</dbReference>
<evidence type="ECO:0000256" key="5">
    <source>
        <dbReference type="ARBA" id="ARBA00022741"/>
    </source>
</evidence>
<dbReference type="CDD" id="cd00082">
    <property type="entry name" value="HisKA"/>
    <property type="match status" value="1"/>
</dbReference>
<accession>A0ABN6EXD0</accession>
<reference evidence="16 17" key="1">
    <citation type="submission" date="2021-02" db="EMBL/GenBank/DDBJ databases">
        <title>Complete genome of Desulfoluna sp. strain ASN36.</title>
        <authorList>
            <person name="Takahashi A."/>
            <person name="Kojima H."/>
            <person name="Fukui M."/>
        </authorList>
    </citation>
    <scope>NUCLEOTIDE SEQUENCE [LARGE SCALE GENOMIC DNA]</scope>
    <source>
        <strain evidence="16 17">ASN36</strain>
    </source>
</reference>
<evidence type="ECO:0000313" key="17">
    <source>
        <dbReference type="Proteomes" id="UP001320148"/>
    </source>
</evidence>
<evidence type="ECO:0000259" key="13">
    <source>
        <dbReference type="PROSITE" id="PS50110"/>
    </source>
</evidence>
<keyword evidence="5" id="KW-0547">Nucleotide-binding</keyword>
<dbReference type="InterPro" id="IPR003594">
    <property type="entry name" value="HATPase_dom"/>
</dbReference>
<dbReference type="PROSITE" id="PS50112">
    <property type="entry name" value="PAS"/>
    <property type="match status" value="1"/>
</dbReference>
<dbReference type="SUPFAM" id="SSF55874">
    <property type="entry name" value="ATPase domain of HSP90 chaperone/DNA topoisomerase II/histidine kinase"/>
    <property type="match status" value="1"/>
</dbReference>
<evidence type="ECO:0000256" key="10">
    <source>
        <dbReference type="SAM" id="Phobius"/>
    </source>
</evidence>
<dbReference type="SUPFAM" id="SSF55785">
    <property type="entry name" value="PYP-like sensor domain (PAS domain)"/>
    <property type="match status" value="1"/>
</dbReference>
<dbReference type="Gene3D" id="3.30.450.20">
    <property type="entry name" value="PAS domain"/>
    <property type="match status" value="1"/>
</dbReference>
<dbReference type="EC" id="2.7.13.3" evidence="2"/>
<dbReference type="CDD" id="cd17546">
    <property type="entry name" value="REC_hyHK_CKI1_RcsC-like"/>
    <property type="match status" value="1"/>
</dbReference>
<dbReference type="Gene3D" id="3.40.50.2300">
    <property type="match status" value="3"/>
</dbReference>
<dbReference type="InterPro" id="IPR000700">
    <property type="entry name" value="PAS-assoc_C"/>
</dbReference>
<dbReference type="InterPro" id="IPR000014">
    <property type="entry name" value="PAS"/>
</dbReference>
<evidence type="ECO:0000259" key="14">
    <source>
        <dbReference type="PROSITE" id="PS50112"/>
    </source>
</evidence>
<dbReference type="PANTHER" id="PTHR43065">
    <property type="entry name" value="SENSOR HISTIDINE KINASE"/>
    <property type="match status" value="1"/>
</dbReference>
<keyword evidence="4" id="KW-0808">Transferase</keyword>
<feature type="signal peptide" evidence="11">
    <location>
        <begin position="1"/>
        <end position="30"/>
    </location>
</feature>
<sequence length="906" mass="101104">MDPLKMKRYSKGILLLFMLITLLPESPASARPDNPYVPHHAPASEDPKRVLVLNSFHEGYHWTDRIMQGVKSVFDEKENVELVITYMDAKRCSDKEYLELLHQKFAYKYRFATFDAIISTDDPALNFLLEHREELFPRVPVIFCGLNDFTPSRIKGHDDITGVYENYGVGETINLMLKLHPGARKITVISDATLAGRDLRHHVAEEAPYFSSRVDIDYLDNLSLQELIARLGDLPKESLVLWAMYLRTPEGSYISSEESLRIVTEASGLPTYCIWDVVGQGVVGGKVTSPHYQGRTAAEMAAKVLRGDRVQDLDISGSPLAYIFDFNALKRHNIKHSALPPSSTIINQPFCLYEKLKIALWVVLLFATLLMAVIASLIFTLQKNRKAEAAVQESEERFRLMSLRTGQMIYDYDIPSGQITWAGAIEEITGYTPEEFKDINHDQWKAMIHDDDRERILGLTAHAMAKGASSTSGEYLFRRKDESFTCVKANGAFLKDKHGRSCRMLGSIKDITDLKQAQQERRNLQKQLIHLQKMESIGHLAGGIAHDFRNILVPIIGMAELLLQDLPAGSLQHNNAREILNAGTRGSDLVKQILAFSRETDHEMKPLQMQEILREVLKLGRSTIPASIEITEDIQASCSPVSADPTQIHQVALNLITNAYHAVELTSGKIHVQLKEISWDASGLSDNALEPGRYALLSISDTGCGIPPECLNKIFDPYFTTKSKNGKGSGLGLSVVHGIVKNHKGDIKVYSDTGKGTTFHIYLPIAKKPVQTDFRGNLKTIPIGDEHILVIDDDDIIVEVVTQVLERLGYRVTACTSNIGVVEAFQINPSGFDLVLTDLNMPNMTGVQLARELMAIRPNIPIIIWSGTNETINEEEATYAGVKRLLTKPVGMPDLANTVREVLDEA</sequence>
<comment type="catalytic activity">
    <reaction evidence="1">
        <text>ATP + protein L-histidine = ADP + protein N-phospho-L-histidine.</text>
        <dbReference type="EC" id="2.7.13.3"/>
    </reaction>
</comment>
<dbReference type="PROSITE" id="PS50110">
    <property type="entry name" value="RESPONSE_REGULATORY"/>
    <property type="match status" value="1"/>
</dbReference>
<dbReference type="InterPro" id="IPR035965">
    <property type="entry name" value="PAS-like_dom_sf"/>
</dbReference>
<feature type="modified residue" description="4-aspartylphosphate" evidence="9">
    <location>
        <position position="838"/>
    </location>
</feature>
<proteinExistence type="predicted"/>
<evidence type="ECO:0000256" key="3">
    <source>
        <dbReference type="ARBA" id="ARBA00022553"/>
    </source>
</evidence>
<evidence type="ECO:0000259" key="15">
    <source>
        <dbReference type="PROSITE" id="PS50113"/>
    </source>
</evidence>
<dbReference type="InterPro" id="IPR011006">
    <property type="entry name" value="CheY-like_superfamily"/>
</dbReference>
<dbReference type="InterPro" id="IPR003661">
    <property type="entry name" value="HisK_dim/P_dom"/>
</dbReference>
<dbReference type="PANTHER" id="PTHR43065:SF46">
    <property type="entry name" value="C4-DICARBOXYLATE TRANSPORT SENSOR PROTEIN DCTB"/>
    <property type="match status" value="1"/>
</dbReference>
<name>A0ABN6EXD0_9BACT</name>